<dbReference type="EMBL" id="CABFNB010000018">
    <property type="protein sequence ID" value="VTZ59594.1"/>
    <property type="molecule type" value="Genomic_DNA"/>
</dbReference>
<dbReference type="RefSeq" id="WP_234913714.1">
    <property type="nucleotide sequence ID" value="NZ_CABFNB010000018.1"/>
</dbReference>
<dbReference type="AlphaFoldDB" id="A0A508WQ83"/>
<reference evidence="1" key="1">
    <citation type="submission" date="2019-06" db="EMBL/GenBank/DDBJ databases">
        <authorList>
            <person name="Le Quere A."/>
            <person name="Colella S."/>
        </authorList>
    </citation>
    <scope>NUCLEOTIDE SEQUENCE</scope>
    <source>
        <strain evidence="1">EmedicaeMD41</strain>
    </source>
</reference>
<proteinExistence type="predicted"/>
<gene>
    <name evidence="1" type="ORF">EMEDMD4_1140032</name>
</gene>
<protein>
    <recommendedName>
        <fullName evidence="2">DUF1579 domain-containing protein</fullName>
    </recommendedName>
</protein>
<evidence type="ECO:0008006" key="2">
    <source>
        <dbReference type="Google" id="ProtNLM"/>
    </source>
</evidence>
<name>A0A508WQ83_9HYPH</name>
<sequence>MSAASNCRLIGRWRIVEADLWDRDCLDLVEPATITIGANGHGEIAFGAMQAVLDLAYSTSMVSFTWAGCDEMDEVAGDGHAELLDNGSIEITFAYHNGDEAILKAKRQHAQERHTERRHIRANLLSLERCCEDFRAKRG</sequence>
<organism evidence="1">
    <name type="scientific">Sinorhizobium medicae</name>
    <dbReference type="NCBI Taxonomy" id="110321"/>
    <lineage>
        <taxon>Bacteria</taxon>
        <taxon>Pseudomonadati</taxon>
        <taxon>Pseudomonadota</taxon>
        <taxon>Alphaproteobacteria</taxon>
        <taxon>Hyphomicrobiales</taxon>
        <taxon>Rhizobiaceae</taxon>
        <taxon>Sinorhizobium/Ensifer group</taxon>
        <taxon>Sinorhizobium</taxon>
    </lineage>
</organism>
<accession>A0A508WQ83</accession>
<dbReference type="Proteomes" id="UP000507954">
    <property type="component" value="Unassembled WGS sequence"/>
</dbReference>
<evidence type="ECO:0000313" key="1">
    <source>
        <dbReference type="EMBL" id="VTZ59594.1"/>
    </source>
</evidence>